<protein>
    <submittedName>
        <fullName evidence="1">Uncharacterized protein</fullName>
    </submittedName>
</protein>
<dbReference type="InterPro" id="IPR008930">
    <property type="entry name" value="Terpenoid_cyclase/PrenylTrfase"/>
</dbReference>
<dbReference type="GO" id="GO:0010333">
    <property type="term" value="F:terpene synthase activity"/>
    <property type="evidence" value="ECO:0007669"/>
    <property type="project" value="InterPro"/>
</dbReference>
<proteinExistence type="predicted"/>
<evidence type="ECO:0000313" key="1">
    <source>
        <dbReference type="EMBL" id="KAK2992400.1"/>
    </source>
</evidence>
<accession>A0AA88UNT4</accession>
<comment type="caution">
    <text evidence="1">The sequence shown here is derived from an EMBL/GenBank/DDBJ whole genome shotgun (WGS) entry which is preliminary data.</text>
</comment>
<gene>
    <name evidence="1" type="ORF">RJ640_000475</name>
</gene>
<reference evidence="1" key="1">
    <citation type="submission" date="2022-12" db="EMBL/GenBank/DDBJ databases">
        <title>Draft genome assemblies for two species of Escallonia (Escalloniales).</title>
        <authorList>
            <person name="Chanderbali A."/>
            <person name="Dervinis C."/>
            <person name="Anghel I."/>
            <person name="Soltis D."/>
            <person name="Soltis P."/>
            <person name="Zapata F."/>
        </authorList>
    </citation>
    <scope>NUCLEOTIDE SEQUENCE</scope>
    <source>
        <strain evidence="1">UCBG92.1500</strain>
        <tissue evidence="1">Leaf</tissue>
    </source>
</reference>
<evidence type="ECO:0000313" key="2">
    <source>
        <dbReference type="Proteomes" id="UP001187471"/>
    </source>
</evidence>
<dbReference type="EMBL" id="JAVXUO010000411">
    <property type="protein sequence ID" value="KAK2992400.1"/>
    <property type="molecule type" value="Genomic_DNA"/>
</dbReference>
<dbReference type="Gene3D" id="1.50.10.130">
    <property type="entry name" value="Terpene synthase, N-terminal domain"/>
    <property type="match status" value="1"/>
</dbReference>
<dbReference type="Proteomes" id="UP001187471">
    <property type="component" value="Unassembled WGS sequence"/>
</dbReference>
<name>A0AA88UNT4_9ASTE</name>
<dbReference type="InterPro" id="IPR036965">
    <property type="entry name" value="Terpene_synth_N_sf"/>
</dbReference>
<organism evidence="1 2">
    <name type="scientific">Escallonia rubra</name>
    <dbReference type="NCBI Taxonomy" id="112253"/>
    <lineage>
        <taxon>Eukaryota</taxon>
        <taxon>Viridiplantae</taxon>
        <taxon>Streptophyta</taxon>
        <taxon>Embryophyta</taxon>
        <taxon>Tracheophyta</taxon>
        <taxon>Spermatophyta</taxon>
        <taxon>Magnoliopsida</taxon>
        <taxon>eudicotyledons</taxon>
        <taxon>Gunneridae</taxon>
        <taxon>Pentapetalae</taxon>
        <taxon>asterids</taxon>
        <taxon>campanulids</taxon>
        <taxon>Escalloniales</taxon>
        <taxon>Escalloniaceae</taxon>
        <taxon>Escallonia</taxon>
    </lineage>
</organism>
<dbReference type="SUPFAM" id="SSF48239">
    <property type="entry name" value="Terpenoid cyclases/Protein prenyltransferases"/>
    <property type="match status" value="1"/>
</dbReference>
<dbReference type="AlphaFoldDB" id="A0AA88UNT4"/>
<sequence>MTDPNILKHHIVFTTDVFGNFTNSEGKLCAKQGEETRVLVGLYEAPQLSIEGEDVHEKAAYFSSQQLTVMMKFFDHNQARVARKALEHPYRKELRSKIHLKEL</sequence>
<keyword evidence="2" id="KW-1185">Reference proteome</keyword>